<evidence type="ECO:0008006" key="4">
    <source>
        <dbReference type="Google" id="ProtNLM"/>
    </source>
</evidence>
<protein>
    <recommendedName>
        <fullName evidence="4">Hydroxymethylglutaryl-CoA reductase (NADPH)</fullName>
    </recommendedName>
</protein>
<dbReference type="Gene3D" id="3.90.770.10">
    <property type="entry name" value="3-hydroxy-3-methylglutaryl-coenzyme A Reductase, Chain A, domain 2"/>
    <property type="match status" value="1"/>
</dbReference>
<dbReference type="GO" id="GO:0016126">
    <property type="term" value="P:sterol biosynthetic process"/>
    <property type="evidence" value="ECO:0007669"/>
    <property type="project" value="TreeGrafter"/>
</dbReference>
<dbReference type="GO" id="GO:0004420">
    <property type="term" value="F:hydroxymethylglutaryl-CoA reductase (NADPH) activity"/>
    <property type="evidence" value="ECO:0007669"/>
    <property type="project" value="InterPro"/>
</dbReference>
<dbReference type="GO" id="GO:0005778">
    <property type="term" value="C:peroxisomal membrane"/>
    <property type="evidence" value="ECO:0007669"/>
    <property type="project" value="TreeGrafter"/>
</dbReference>
<reference evidence="2" key="1">
    <citation type="submission" date="2023-10" db="EMBL/GenBank/DDBJ databases">
        <title>Genome assembly of Pristionchus species.</title>
        <authorList>
            <person name="Yoshida K."/>
            <person name="Sommer R.J."/>
        </authorList>
    </citation>
    <scope>NUCLEOTIDE SEQUENCE</scope>
    <source>
        <strain evidence="2">RS0144</strain>
    </source>
</reference>
<dbReference type="PANTHER" id="PTHR10572:SF24">
    <property type="entry name" value="3-HYDROXY-3-METHYLGLUTARYL-COENZYME A REDUCTASE"/>
    <property type="match status" value="1"/>
</dbReference>
<dbReference type="PANTHER" id="PTHR10572">
    <property type="entry name" value="3-HYDROXY-3-METHYLGLUTARYL-COENZYME A REDUCTASE"/>
    <property type="match status" value="1"/>
</dbReference>
<dbReference type="SUPFAM" id="SSF56542">
    <property type="entry name" value="Substrate-binding domain of HMG-CoA reductase"/>
    <property type="match status" value="1"/>
</dbReference>
<dbReference type="Pfam" id="PF00368">
    <property type="entry name" value="HMG-CoA_red"/>
    <property type="match status" value="1"/>
</dbReference>
<dbReference type="PROSITE" id="PS50065">
    <property type="entry name" value="HMG_COA_REDUCTASE_4"/>
    <property type="match status" value="1"/>
</dbReference>
<name>A0AAV5TG64_9BILA</name>
<keyword evidence="3" id="KW-1185">Reference proteome</keyword>
<comment type="caution">
    <text evidence="2">The sequence shown here is derived from an EMBL/GenBank/DDBJ whole genome shotgun (WGS) entry which is preliminary data.</text>
</comment>
<dbReference type="Proteomes" id="UP001432027">
    <property type="component" value="Unassembled WGS sequence"/>
</dbReference>
<evidence type="ECO:0000256" key="1">
    <source>
        <dbReference type="ARBA" id="ARBA00005084"/>
    </source>
</evidence>
<dbReference type="InterPro" id="IPR023074">
    <property type="entry name" value="HMG_CoA_Rdtase_cat_sf"/>
</dbReference>
<feature type="non-terminal residue" evidence="2">
    <location>
        <position position="105"/>
    </location>
</feature>
<gene>
    <name evidence="2" type="ORF">PENTCL1PPCAC_15154</name>
</gene>
<dbReference type="GO" id="GO:0015936">
    <property type="term" value="P:coenzyme A metabolic process"/>
    <property type="evidence" value="ECO:0007669"/>
    <property type="project" value="InterPro"/>
</dbReference>
<dbReference type="InterPro" id="IPR009029">
    <property type="entry name" value="HMG_CoA_Rdtase_sub-bd_dom_sf"/>
</dbReference>
<feature type="non-terminal residue" evidence="2">
    <location>
        <position position="1"/>
    </location>
</feature>
<dbReference type="InterPro" id="IPR002202">
    <property type="entry name" value="HMG_CoA_Rdtase"/>
</dbReference>
<evidence type="ECO:0000313" key="3">
    <source>
        <dbReference type="Proteomes" id="UP001432027"/>
    </source>
</evidence>
<evidence type="ECO:0000313" key="2">
    <source>
        <dbReference type="EMBL" id="GMS92979.1"/>
    </source>
</evidence>
<dbReference type="GO" id="GO:0005789">
    <property type="term" value="C:endoplasmic reticulum membrane"/>
    <property type="evidence" value="ECO:0007669"/>
    <property type="project" value="TreeGrafter"/>
</dbReference>
<dbReference type="EMBL" id="BTSX01000004">
    <property type="protein sequence ID" value="GMS92979.1"/>
    <property type="molecule type" value="Genomic_DNA"/>
</dbReference>
<sequence length="105" mass="10758">DAVQVVSSSMCKTTLEVTEDGPLLASVTMPCVECAARAGSVYVIQSSHCLQLLGVAGPSAPASALGKNTNTLAEIITATVLAGELSLMAALCTDDLVKSHQKLNR</sequence>
<dbReference type="AlphaFoldDB" id="A0AAV5TG64"/>
<dbReference type="GO" id="GO:0008299">
    <property type="term" value="P:isoprenoid biosynthetic process"/>
    <property type="evidence" value="ECO:0007669"/>
    <property type="project" value="TreeGrafter"/>
</dbReference>
<comment type="pathway">
    <text evidence="1">Metabolic intermediate biosynthesis; (R)-mevalonate biosynthesis; (R)-mevalonate from acetyl-CoA: step 3/3.</text>
</comment>
<proteinExistence type="predicted"/>
<organism evidence="2 3">
    <name type="scientific">Pristionchus entomophagus</name>
    <dbReference type="NCBI Taxonomy" id="358040"/>
    <lineage>
        <taxon>Eukaryota</taxon>
        <taxon>Metazoa</taxon>
        <taxon>Ecdysozoa</taxon>
        <taxon>Nematoda</taxon>
        <taxon>Chromadorea</taxon>
        <taxon>Rhabditida</taxon>
        <taxon>Rhabditina</taxon>
        <taxon>Diplogasteromorpha</taxon>
        <taxon>Diplogasteroidea</taxon>
        <taxon>Neodiplogasteridae</taxon>
        <taxon>Pristionchus</taxon>
    </lineage>
</organism>
<accession>A0AAV5TG64</accession>